<dbReference type="InterPro" id="IPR000547">
    <property type="entry name" value="Clathrin_H-chain/VPS_repeat"/>
</dbReference>
<sequence>MAKLHPSSRTVLEPLADFEPAKPVRIRSIATFTSSDSETLVYIGTQSGSLILLSLNPNLPSLSHGSNASTANAAKNVPSHLRSVSVCDSPVDSIHVVADIGRVLVLSDGFMFLMDSLLIQPVKRLSFLKGVTVISRRLRTGDAESLDFSENVSGLVESSSASQRFLMKLGSGIRANGAKARESEHLRDGNRVFSIAAAKKLVLVELLLVNRLGRSDREIDSAGGGASFVILKEIQGVDGVKTMVWIDDSIIIGTSSGYSLISCVSGQCSLLFSLPDPTSMPHLKLLRKEHRVLLLVDNVGIIVNAYGQPVGGSLVFRHFPDSVGEISSYVVVAGDGKMELYHKKSGICIQMASVAAEGSGMCVVADAEDASGNLVVVATPSKVICYRKVPSEEQIKDLLRKKNFKEAITLVEELESEGEMTKEMLSFVHAQVGFLLLFDLHFEEAVDHFLQSETMQPSEIFPFIMRDPNRWSLLVPRNRYWGLHPPPAPLEDVVDDGLKAIQRAIFLRKAGVETTVDDDFLLNPPSRADLLESAIKNIIRYLQVSRRRDLTLSVREGVDTLLMYLYRALNSVDDMEKLASSENSCIVEELETLLDESGHLRTLAFLYASKGMSSKALAIWRILARNYSSGLWKDPAVESELLDTNASTLSGKEAVATEATKILEESSNQDLVLQHLGWIADVCQVLAVRVLTSERRADQLSPDEVIAAIDPKKVEILQRYLQWLIEDQDSNDTQFHTLYALSLAKSAIEAFETENSLQNPDAGRLEETCSAGSERNSIFQSPVRERLQIFLQSSDLYDPEEVLDLIEGSELWLEKAILYRKLGQETLVLQILALKLEDSEAAEQYCAEIGRPDAYMQLLDMYLDPQDGKEPMFKAAVRLLHNHGESLDPLQVLETLSPDMPLQLASDTILRMLRARLHHHRQGQIVHNLSRAVDVDARLARLEERSRHVQINDESLCDSCHARLGTKLFAMYPDDSIVCYKCFRRQGESTSVTGVDFKRDILFKPGWLVTR</sequence>
<reference evidence="3 4" key="1">
    <citation type="journal article" date="2023" name="BMC Biotechnol.">
        <title>Vitis rotundifolia cv Carlos genome sequencing.</title>
        <authorList>
            <person name="Huff M."/>
            <person name="Hulse-Kemp A."/>
            <person name="Scheffler B."/>
            <person name="Youngblood R."/>
            <person name="Simpson S."/>
            <person name="Babiker E."/>
            <person name="Staton M."/>
        </authorList>
    </citation>
    <scope>NUCLEOTIDE SEQUENCE [LARGE SCALE GENOMIC DNA]</scope>
    <source>
        <tissue evidence="3">Leaf</tissue>
    </source>
</reference>
<keyword evidence="4" id="KW-1185">Reference proteome</keyword>
<evidence type="ECO:0000313" key="3">
    <source>
        <dbReference type="EMBL" id="KAJ9691476.1"/>
    </source>
</evidence>
<dbReference type="InterPro" id="IPR019452">
    <property type="entry name" value="VPS39/TGF_beta_rcpt-assoc_1"/>
</dbReference>
<organism evidence="3 4">
    <name type="scientific">Vitis rotundifolia</name>
    <name type="common">Muscadine grape</name>
    <dbReference type="NCBI Taxonomy" id="103349"/>
    <lineage>
        <taxon>Eukaryota</taxon>
        <taxon>Viridiplantae</taxon>
        <taxon>Streptophyta</taxon>
        <taxon>Embryophyta</taxon>
        <taxon>Tracheophyta</taxon>
        <taxon>Spermatophyta</taxon>
        <taxon>Magnoliopsida</taxon>
        <taxon>eudicotyledons</taxon>
        <taxon>Gunneridae</taxon>
        <taxon>Pentapetalae</taxon>
        <taxon>rosids</taxon>
        <taxon>Vitales</taxon>
        <taxon>Vitaceae</taxon>
        <taxon>Viteae</taxon>
        <taxon>Vitis</taxon>
    </lineage>
</organism>
<dbReference type="InterPro" id="IPR001180">
    <property type="entry name" value="CNH_dom"/>
</dbReference>
<feature type="repeat" description="CHCR" evidence="1">
    <location>
        <begin position="690"/>
        <end position="871"/>
    </location>
</feature>
<dbReference type="PROSITE" id="PS50236">
    <property type="entry name" value="CHCR"/>
    <property type="match status" value="1"/>
</dbReference>
<dbReference type="Proteomes" id="UP001168098">
    <property type="component" value="Unassembled WGS sequence"/>
</dbReference>
<dbReference type="EMBL" id="JARBHA010000010">
    <property type="protein sequence ID" value="KAJ9691476.1"/>
    <property type="molecule type" value="Genomic_DNA"/>
</dbReference>
<dbReference type="GO" id="GO:0034058">
    <property type="term" value="P:endosomal vesicle fusion"/>
    <property type="evidence" value="ECO:0007669"/>
    <property type="project" value="TreeGrafter"/>
</dbReference>
<dbReference type="GO" id="GO:0005737">
    <property type="term" value="C:cytoplasm"/>
    <property type="evidence" value="ECO:0007669"/>
    <property type="project" value="TreeGrafter"/>
</dbReference>
<feature type="domain" description="CNH" evidence="2">
    <location>
        <begin position="23"/>
        <end position="369"/>
    </location>
</feature>
<dbReference type="InterPro" id="IPR032914">
    <property type="entry name" value="Vam6/VPS39/TRAP1"/>
</dbReference>
<name>A0AA38ZLU9_VITRO</name>
<gene>
    <name evidence="3" type="ORF">PVL29_013605</name>
</gene>
<dbReference type="PANTHER" id="PTHR12894:SF43">
    <property type="entry name" value="VACUOLAR SORTING PROTEIN 3"/>
    <property type="match status" value="1"/>
</dbReference>
<proteinExistence type="predicted"/>
<evidence type="ECO:0000313" key="4">
    <source>
        <dbReference type="Proteomes" id="UP001168098"/>
    </source>
</evidence>
<dbReference type="GO" id="GO:0006886">
    <property type="term" value="P:intracellular protein transport"/>
    <property type="evidence" value="ECO:0007669"/>
    <property type="project" value="UniProtKB-UniRule"/>
</dbReference>
<dbReference type="Pfam" id="PF10367">
    <property type="entry name" value="zf-Vps39_C"/>
    <property type="match status" value="1"/>
</dbReference>
<protein>
    <recommendedName>
        <fullName evidence="2">CNH domain-containing protein</fullName>
    </recommendedName>
</protein>
<dbReference type="GO" id="GO:0016020">
    <property type="term" value="C:membrane"/>
    <property type="evidence" value="ECO:0007669"/>
    <property type="project" value="TreeGrafter"/>
</dbReference>
<dbReference type="PANTHER" id="PTHR12894">
    <property type="entry name" value="CNH DOMAIN CONTAINING"/>
    <property type="match status" value="1"/>
</dbReference>
<dbReference type="PROSITE" id="PS50219">
    <property type="entry name" value="CNH"/>
    <property type="match status" value="1"/>
</dbReference>
<comment type="caution">
    <text evidence="3">The sequence shown here is derived from an EMBL/GenBank/DDBJ whole genome shotgun (WGS) entry which is preliminary data.</text>
</comment>
<dbReference type="AlphaFoldDB" id="A0AA38ZLU9"/>
<dbReference type="GO" id="GO:0006914">
    <property type="term" value="P:autophagy"/>
    <property type="evidence" value="ECO:0007669"/>
    <property type="project" value="TreeGrafter"/>
</dbReference>
<accession>A0AA38ZLU9</accession>
<evidence type="ECO:0000259" key="2">
    <source>
        <dbReference type="PROSITE" id="PS50219"/>
    </source>
</evidence>
<dbReference type="InterPro" id="IPR019453">
    <property type="entry name" value="VPS39/TGFA1_Znf"/>
</dbReference>
<dbReference type="Pfam" id="PF10366">
    <property type="entry name" value="Vps39_1"/>
    <property type="match status" value="1"/>
</dbReference>
<evidence type="ECO:0000256" key="1">
    <source>
        <dbReference type="PROSITE-ProRule" id="PRU01006"/>
    </source>
</evidence>